<evidence type="ECO:0008006" key="3">
    <source>
        <dbReference type="Google" id="ProtNLM"/>
    </source>
</evidence>
<organism evidence="1 2">
    <name type="scientific">Duganella aquatilis</name>
    <dbReference type="NCBI Taxonomy" id="2666082"/>
    <lineage>
        <taxon>Bacteria</taxon>
        <taxon>Pseudomonadati</taxon>
        <taxon>Pseudomonadota</taxon>
        <taxon>Betaproteobacteria</taxon>
        <taxon>Burkholderiales</taxon>
        <taxon>Oxalobacteraceae</taxon>
        <taxon>Telluria group</taxon>
        <taxon>Duganella</taxon>
    </lineage>
</organism>
<protein>
    <recommendedName>
        <fullName evidence="3">Helix-turn-helix domain-containing protein</fullName>
    </recommendedName>
</protein>
<comment type="caution">
    <text evidence="1">The sequence shown here is derived from an EMBL/GenBank/DDBJ whole genome shotgun (WGS) entry which is preliminary data.</text>
</comment>
<accession>A0A844D693</accession>
<proteinExistence type="predicted"/>
<sequence>MRKRDTGRDAGGFAAVPWSVLDSLAYAELSHPGKSLLMEFARQVMGDNNGRLLGSSAYLRERGWNSKDVITRAKRELIDVGFIFETVKGRRPNRAAWYAVTWRALDKIAGYDPGVEAAFERGAYKKWSSKN</sequence>
<dbReference type="AlphaFoldDB" id="A0A844D693"/>
<name>A0A844D693_9BURK</name>
<reference evidence="1 2" key="1">
    <citation type="submission" date="2019-11" db="EMBL/GenBank/DDBJ databases">
        <title>Novel species isolated from a subtropical stream in China.</title>
        <authorList>
            <person name="Lu H."/>
        </authorList>
    </citation>
    <scope>NUCLEOTIDE SEQUENCE [LARGE SCALE GENOMIC DNA]</scope>
    <source>
        <strain evidence="1 2">FT26W</strain>
    </source>
</reference>
<dbReference type="RefSeq" id="WP_154356054.1">
    <property type="nucleotide sequence ID" value="NZ_WKJL01000001.1"/>
</dbReference>
<dbReference type="Proteomes" id="UP000439986">
    <property type="component" value="Unassembled WGS sequence"/>
</dbReference>
<dbReference type="EMBL" id="WKJL01000001">
    <property type="protein sequence ID" value="MRW83030.1"/>
    <property type="molecule type" value="Genomic_DNA"/>
</dbReference>
<keyword evidence="2" id="KW-1185">Reference proteome</keyword>
<evidence type="ECO:0000313" key="1">
    <source>
        <dbReference type="EMBL" id="MRW83030.1"/>
    </source>
</evidence>
<gene>
    <name evidence="1" type="ORF">GJ698_02860</name>
</gene>
<evidence type="ECO:0000313" key="2">
    <source>
        <dbReference type="Proteomes" id="UP000439986"/>
    </source>
</evidence>